<reference evidence="1" key="1">
    <citation type="submission" date="2021-12" db="EMBL/GenBank/DDBJ databases">
        <authorList>
            <person name="Lee J.-H."/>
            <person name="Kim S.-B."/>
        </authorList>
    </citation>
    <scope>NUCLEOTIDE SEQUENCE</scope>
    <source>
        <strain evidence="1">NR30</strain>
    </source>
</reference>
<dbReference type="EMBL" id="JAJSBI010000014">
    <property type="protein sequence ID" value="MCD9877242.1"/>
    <property type="molecule type" value="Genomic_DNA"/>
</dbReference>
<keyword evidence="2" id="KW-1185">Reference proteome</keyword>
<gene>
    <name evidence="1" type="ORF">LJ657_27140</name>
</gene>
<sequence>MTMPDWSMRSWRMRVWVSPSRRHLARLVERCAAEDGWIELPAGRSQLETRIWQ</sequence>
<proteinExistence type="predicted"/>
<organism evidence="1 2">
    <name type="scientific">Streptomyces guryensis</name>
    <dbReference type="NCBI Taxonomy" id="2886947"/>
    <lineage>
        <taxon>Bacteria</taxon>
        <taxon>Bacillati</taxon>
        <taxon>Actinomycetota</taxon>
        <taxon>Actinomycetes</taxon>
        <taxon>Kitasatosporales</taxon>
        <taxon>Streptomycetaceae</taxon>
        <taxon>Streptomyces</taxon>
    </lineage>
</organism>
<dbReference type="Proteomes" id="UP001108029">
    <property type="component" value="Unassembled WGS sequence"/>
</dbReference>
<evidence type="ECO:0000313" key="1">
    <source>
        <dbReference type="EMBL" id="MCD9877242.1"/>
    </source>
</evidence>
<dbReference type="AlphaFoldDB" id="A0A9Q3ZA50"/>
<name>A0A9Q3ZA50_9ACTN</name>
<dbReference type="RefSeq" id="WP_232651368.1">
    <property type="nucleotide sequence ID" value="NZ_JAJSBI010000014.1"/>
</dbReference>
<comment type="caution">
    <text evidence="1">The sequence shown here is derived from an EMBL/GenBank/DDBJ whole genome shotgun (WGS) entry which is preliminary data.</text>
</comment>
<evidence type="ECO:0000313" key="2">
    <source>
        <dbReference type="Proteomes" id="UP001108029"/>
    </source>
</evidence>
<accession>A0A9Q3ZA50</accession>
<protein>
    <submittedName>
        <fullName evidence="1">Uncharacterized protein</fullName>
    </submittedName>
</protein>